<name>A0A5P1FEH6_ASPOF</name>
<dbReference type="OMA" id="QILMAGT"/>
<evidence type="ECO:0000313" key="9">
    <source>
        <dbReference type="EMBL" id="ONK76768.1"/>
    </source>
</evidence>
<dbReference type="Pfam" id="PF22754">
    <property type="entry name" value="bHLH-TF_ACT-like_plant"/>
    <property type="match status" value="1"/>
</dbReference>
<dbReference type="Pfam" id="PF00010">
    <property type="entry name" value="HLH"/>
    <property type="match status" value="1"/>
</dbReference>
<feature type="domain" description="BHLH" evidence="8">
    <location>
        <begin position="164"/>
        <end position="213"/>
    </location>
</feature>
<dbReference type="EMBL" id="CM007383">
    <property type="protein sequence ID" value="ONK76768.1"/>
    <property type="molecule type" value="Genomic_DNA"/>
</dbReference>
<keyword evidence="4" id="KW-0804">Transcription</keyword>
<dbReference type="PANTHER" id="PTHR46266">
    <property type="entry name" value="TRANSCRIPTION FACTOR TT8"/>
    <property type="match status" value="1"/>
</dbReference>
<dbReference type="Gene3D" id="4.10.280.10">
    <property type="entry name" value="Helix-loop-helix DNA-binding domain"/>
    <property type="match status" value="1"/>
</dbReference>
<dbReference type="Proteomes" id="UP000243459">
    <property type="component" value="Chromosome 3"/>
</dbReference>
<feature type="region of interest" description="Disordered" evidence="7">
    <location>
        <begin position="40"/>
        <end position="77"/>
    </location>
</feature>
<keyword evidence="5" id="KW-0539">Nucleus</keyword>
<dbReference type="GO" id="GO:0046983">
    <property type="term" value="F:protein dimerization activity"/>
    <property type="evidence" value="ECO:0007669"/>
    <property type="project" value="InterPro"/>
</dbReference>
<accession>A0A5P1FEH6</accession>
<gene>
    <name evidence="9" type="ORF">A4U43_C03F31930</name>
</gene>
<dbReference type="InterPro" id="IPR011598">
    <property type="entry name" value="bHLH_dom"/>
</dbReference>
<feature type="compositionally biased region" description="Acidic residues" evidence="7">
    <location>
        <begin position="66"/>
        <end position="77"/>
    </location>
</feature>
<comment type="similarity">
    <text evidence="2">Belongs to the bHLH protein family.</text>
</comment>
<dbReference type="PROSITE" id="PS50888">
    <property type="entry name" value="BHLH"/>
    <property type="match status" value="1"/>
</dbReference>
<feature type="compositionally biased region" description="Basic and acidic residues" evidence="7">
    <location>
        <begin position="55"/>
        <end position="65"/>
    </location>
</feature>
<dbReference type="PANTHER" id="PTHR46266:SF4">
    <property type="entry name" value="TRANSCRIPTION FACTOR TT8"/>
    <property type="match status" value="1"/>
</dbReference>
<evidence type="ECO:0000256" key="6">
    <source>
        <dbReference type="SAM" id="Coils"/>
    </source>
</evidence>
<dbReference type="SUPFAM" id="SSF47459">
    <property type="entry name" value="HLH, helix-loop-helix DNA-binding domain"/>
    <property type="match status" value="1"/>
</dbReference>
<evidence type="ECO:0000259" key="8">
    <source>
        <dbReference type="PROSITE" id="PS50888"/>
    </source>
</evidence>
<evidence type="ECO:0000256" key="2">
    <source>
        <dbReference type="ARBA" id="ARBA00005510"/>
    </source>
</evidence>
<protein>
    <recommendedName>
        <fullName evidence="8">BHLH domain-containing protein</fullName>
    </recommendedName>
</protein>
<reference evidence="10" key="1">
    <citation type="journal article" date="2017" name="Nat. Commun.">
        <title>The asparagus genome sheds light on the origin and evolution of a young Y chromosome.</title>
        <authorList>
            <person name="Harkess A."/>
            <person name="Zhou J."/>
            <person name="Xu C."/>
            <person name="Bowers J.E."/>
            <person name="Van der Hulst R."/>
            <person name="Ayyampalayam S."/>
            <person name="Mercati F."/>
            <person name="Riccardi P."/>
            <person name="McKain M.R."/>
            <person name="Kakrana A."/>
            <person name="Tang H."/>
            <person name="Ray J."/>
            <person name="Groenendijk J."/>
            <person name="Arikit S."/>
            <person name="Mathioni S.M."/>
            <person name="Nakano M."/>
            <person name="Shan H."/>
            <person name="Telgmann-Rauber A."/>
            <person name="Kanno A."/>
            <person name="Yue Z."/>
            <person name="Chen H."/>
            <person name="Li W."/>
            <person name="Chen Y."/>
            <person name="Xu X."/>
            <person name="Zhang Y."/>
            <person name="Luo S."/>
            <person name="Chen H."/>
            <person name="Gao J."/>
            <person name="Mao Z."/>
            <person name="Pires J.C."/>
            <person name="Luo M."/>
            <person name="Kudrna D."/>
            <person name="Wing R.A."/>
            <person name="Meyers B.C."/>
            <person name="Yi K."/>
            <person name="Kong H."/>
            <person name="Lavrijsen P."/>
            <person name="Sunseri F."/>
            <person name="Falavigna A."/>
            <person name="Ye Y."/>
            <person name="Leebens-Mack J.H."/>
            <person name="Chen G."/>
        </authorList>
    </citation>
    <scope>NUCLEOTIDE SEQUENCE [LARGE SCALE GENOMIC DNA]</scope>
    <source>
        <strain evidence="10">cv. DH0086</strain>
    </source>
</reference>
<sequence>MELIQLAKSFFTYQHDHRPRPALSEHSASNSMAQNSDQHMFHLQPTPPIPQPETLDPHELNHENENDGDTDGDSVYEDDDVEVGIDTESQNEMSEGLQLGSLDDCSNSLDAEIQILMAGTSQWLLKNILFRVPNLHFKDKIGNSPRVEVGEGGNRFRKGTPQEELSANHVLAERRRREKLNERFIILRSLVPFVTKVDKASILGDTIEYVKQLKRRIQELESRNKITESDQKCKARVHNTRKLRVVEHRKLTESKSSTITVEALSSSVQVSIIDNNALIELQCPYRERLLMHIMQTLDQLKLEITSIKSSSVNGMLSAQLQAKVKDIDKKKASLVEVEKAIYQVFSQ</sequence>
<keyword evidence="10" id="KW-1185">Reference proteome</keyword>
<evidence type="ECO:0000256" key="4">
    <source>
        <dbReference type="ARBA" id="ARBA00023163"/>
    </source>
</evidence>
<dbReference type="InterPro" id="IPR036638">
    <property type="entry name" value="HLH_DNA-bd_sf"/>
</dbReference>
<dbReference type="AlphaFoldDB" id="A0A5P1FEH6"/>
<organism evidence="9 10">
    <name type="scientific">Asparagus officinalis</name>
    <name type="common">Garden asparagus</name>
    <dbReference type="NCBI Taxonomy" id="4686"/>
    <lineage>
        <taxon>Eukaryota</taxon>
        <taxon>Viridiplantae</taxon>
        <taxon>Streptophyta</taxon>
        <taxon>Embryophyta</taxon>
        <taxon>Tracheophyta</taxon>
        <taxon>Spermatophyta</taxon>
        <taxon>Magnoliopsida</taxon>
        <taxon>Liliopsida</taxon>
        <taxon>Asparagales</taxon>
        <taxon>Asparagaceae</taxon>
        <taxon>Asparagoideae</taxon>
        <taxon>Asparagus</taxon>
    </lineage>
</organism>
<keyword evidence="3" id="KW-0805">Transcription regulation</keyword>
<evidence type="ECO:0000256" key="1">
    <source>
        <dbReference type="ARBA" id="ARBA00004123"/>
    </source>
</evidence>
<dbReference type="Gramene" id="ONK76768">
    <property type="protein sequence ID" value="ONK76768"/>
    <property type="gene ID" value="A4U43_C03F31930"/>
</dbReference>
<evidence type="ECO:0000256" key="3">
    <source>
        <dbReference type="ARBA" id="ARBA00023015"/>
    </source>
</evidence>
<feature type="coiled-coil region" evidence="6">
    <location>
        <begin position="203"/>
        <end position="230"/>
    </location>
</feature>
<evidence type="ECO:0000313" key="10">
    <source>
        <dbReference type="Proteomes" id="UP000243459"/>
    </source>
</evidence>
<keyword evidence="6" id="KW-0175">Coiled coil</keyword>
<proteinExistence type="inferred from homology"/>
<dbReference type="GO" id="GO:0005634">
    <property type="term" value="C:nucleus"/>
    <property type="evidence" value="ECO:0007669"/>
    <property type="project" value="UniProtKB-SubCell"/>
</dbReference>
<dbReference type="InterPro" id="IPR054502">
    <property type="entry name" value="bHLH-TF_ACT-like_plant"/>
</dbReference>
<evidence type="ECO:0000256" key="7">
    <source>
        <dbReference type="SAM" id="MobiDB-lite"/>
    </source>
</evidence>
<dbReference type="SMART" id="SM00353">
    <property type="entry name" value="HLH"/>
    <property type="match status" value="1"/>
</dbReference>
<comment type="subcellular location">
    <subcellularLocation>
        <location evidence="1">Nucleus</location>
    </subcellularLocation>
</comment>
<evidence type="ECO:0000256" key="5">
    <source>
        <dbReference type="ARBA" id="ARBA00023242"/>
    </source>
</evidence>